<proteinExistence type="predicted"/>
<evidence type="ECO:0000313" key="1">
    <source>
        <dbReference type="EMBL" id="KAJ1194370.1"/>
    </source>
</evidence>
<dbReference type="AlphaFoldDB" id="A0AAV7V236"/>
<name>A0AAV7V236_PLEWA</name>
<dbReference type="Proteomes" id="UP001066276">
    <property type="component" value="Chromosome 2_2"/>
</dbReference>
<gene>
    <name evidence="1" type="ORF">NDU88_003659</name>
</gene>
<evidence type="ECO:0000313" key="2">
    <source>
        <dbReference type="Proteomes" id="UP001066276"/>
    </source>
</evidence>
<comment type="caution">
    <text evidence="1">The sequence shown here is derived from an EMBL/GenBank/DDBJ whole genome shotgun (WGS) entry which is preliminary data.</text>
</comment>
<dbReference type="EMBL" id="JANPWB010000004">
    <property type="protein sequence ID" value="KAJ1194370.1"/>
    <property type="molecule type" value="Genomic_DNA"/>
</dbReference>
<reference evidence="1" key="1">
    <citation type="journal article" date="2022" name="bioRxiv">
        <title>Sequencing and chromosome-scale assembly of the giantPleurodeles waltlgenome.</title>
        <authorList>
            <person name="Brown T."/>
            <person name="Elewa A."/>
            <person name="Iarovenko S."/>
            <person name="Subramanian E."/>
            <person name="Araus A.J."/>
            <person name="Petzold A."/>
            <person name="Susuki M."/>
            <person name="Suzuki K.-i.T."/>
            <person name="Hayashi T."/>
            <person name="Toyoda A."/>
            <person name="Oliveira C."/>
            <person name="Osipova E."/>
            <person name="Leigh N.D."/>
            <person name="Simon A."/>
            <person name="Yun M.H."/>
        </authorList>
    </citation>
    <scope>NUCLEOTIDE SEQUENCE</scope>
    <source>
        <strain evidence="1">20211129_DDA</strain>
        <tissue evidence="1">Liver</tissue>
    </source>
</reference>
<accession>A0AAV7V236</accession>
<keyword evidence="2" id="KW-1185">Reference proteome</keyword>
<protein>
    <submittedName>
        <fullName evidence="1">Uncharacterized protein</fullName>
    </submittedName>
</protein>
<organism evidence="1 2">
    <name type="scientific">Pleurodeles waltl</name>
    <name type="common">Iberian ribbed newt</name>
    <dbReference type="NCBI Taxonomy" id="8319"/>
    <lineage>
        <taxon>Eukaryota</taxon>
        <taxon>Metazoa</taxon>
        <taxon>Chordata</taxon>
        <taxon>Craniata</taxon>
        <taxon>Vertebrata</taxon>
        <taxon>Euteleostomi</taxon>
        <taxon>Amphibia</taxon>
        <taxon>Batrachia</taxon>
        <taxon>Caudata</taxon>
        <taxon>Salamandroidea</taxon>
        <taxon>Salamandridae</taxon>
        <taxon>Pleurodelinae</taxon>
        <taxon>Pleurodeles</taxon>
    </lineage>
</organism>
<sequence length="66" mass="7555">MQDAISHCDIWRLLDLDTGQSRFVPISEYYKILPHKRGADVLKHCINEVCAVIGADRVCNSPPRCW</sequence>